<dbReference type="RefSeq" id="WP_103287768.1">
    <property type="nucleotide sequence ID" value="NZ_LT981265.1"/>
</dbReference>
<proteinExistence type="inferred from homology"/>
<dbReference type="CDD" id="cd11382">
    <property type="entry name" value="Ribosomal_S8e"/>
    <property type="match status" value="1"/>
</dbReference>
<keyword evidence="8" id="KW-1185">Reference proteome</keyword>
<name>A0A2K5AP37_9ARCH</name>
<dbReference type="NCBIfam" id="TIGR00307">
    <property type="entry name" value="eS8"/>
    <property type="match status" value="1"/>
</dbReference>
<dbReference type="HAMAP" id="MF_00029">
    <property type="entry name" value="Ribosomal_eS8"/>
    <property type="match status" value="1"/>
</dbReference>
<organism evidence="7 8">
    <name type="scientific">Candidatus Nitrosocaldus cavascurensis</name>
    <dbReference type="NCBI Taxonomy" id="2058097"/>
    <lineage>
        <taxon>Archaea</taxon>
        <taxon>Nitrososphaerota</taxon>
        <taxon>Nitrososphaeria</taxon>
        <taxon>Candidatus Nitrosocaldales</taxon>
        <taxon>Candidatus Nitrosocaldaceae</taxon>
        <taxon>Candidatus Nitrosocaldus</taxon>
    </lineage>
</organism>
<protein>
    <recommendedName>
        <fullName evidence="4 5">Small ribosomal subunit protein eS8</fullName>
    </recommendedName>
</protein>
<dbReference type="AlphaFoldDB" id="A0A2K5AP37"/>
<evidence type="ECO:0000256" key="6">
    <source>
        <dbReference type="SAM" id="MobiDB-lite"/>
    </source>
</evidence>
<feature type="region of interest" description="Disordered" evidence="6">
    <location>
        <begin position="1"/>
        <end position="22"/>
    </location>
</feature>
<dbReference type="Proteomes" id="UP000236248">
    <property type="component" value="Chromosome NCAV"/>
</dbReference>
<evidence type="ECO:0000313" key="7">
    <source>
        <dbReference type="EMBL" id="SPC33405.1"/>
    </source>
</evidence>
<evidence type="ECO:0000256" key="1">
    <source>
        <dbReference type="ARBA" id="ARBA00005257"/>
    </source>
</evidence>
<evidence type="ECO:0000256" key="2">
    <source>
        <dbReference type="ARBA" id="ARBA00022980"/>
    </source>
</evidence>
<dbReference type="Gene3D" id="2.40.10.310">
    <property type="match status" value="1"/>
</dbReference>
<dbReference type="Pfam" id="PF01201">
    <property type="entry name" value="Ribosomal_S8e"/>
    <property type="match status" value="1"/>
</dbReference>
<evidence type="ECO:0000256" key="3">
    <source>
        <dbReference type="ARBA" id="ARBA00023274"/>
    </source>
</evidence>
<comment type="subunit">
    <text evidence="5">Part of the 30S ribosomal subunit.</text>
</comment>
<evidence type="ECO:0000256" key="4">
    <source>
        <dbReference type="ARBA" id="ARBA00035277"/>
    </source>
</evidence>
<dbReference type="PANTHER" id="PTHR10394">
    <property type="entry name" value="40S RIBOSOMAL PROTEIN S8"/>
    <property type="match status" value="1"/>
</dbReference>
<keyword evidence="2 5" id="KW-0689">Ribosomal protein</keyword>
<dbReference type="EMBL" id="LT981265">
    <property type="protein sequence ID" value="SPC33405.1"/>
    <property type="molecule type" value="Genomic_DNA"/>
</dbReference>
<dbReference type="InterPro" id="IPR020919">
    <property type="entry name" value="Ribosomal_protein_eS8_arc"/>
</dbReference>
<dbReference type="KEGG" id="ncv:NCAV_0205"/>
<dbReference type="InterPro" id="IPR001047">
    <property type="entry name" value="Ribosomal_eS8"/>
</dbReference>
<dbReference type="GeneID" id="41594307"/>
<accession>A0A2K5AP37</accession>
<evidence type="ECO:0000313" key="8">
    <source>
        <dbReference type="Proteomes" id="UP000236248"/>
    </source>
</evidence>
<dbReference type="GO" id="GO:0006412">
    <property type="term" value="P:translation"/>
    <property type="evidence" value="ECO:0007669"/>
    <property type="project" value="UniProtKB-UniRule"/>
</dbReference>
<gene>
    <name evidence="5 7" type="primary">rps8e</name>
    <name evidence="7" type="ORF">NCAV_0205</name>
</gene>
<reference evidence="8" key="1">
    <citation type="submission" date="2018-01" db="EMBL/GenBank/DDBJ databases">
        <authorList>
            <person name="Kerou L M."/>
        </authorList>
    </citation>
    <scope>NUCLEOTIDE SEQUENCE [LARGE SCALE GENOMIC DNA]</scope>
    <source>
        <strain evidence="8">SCU2</strain>
    </source>
</reference>
<dbReference type="GO" id="GO:0005840">
    <property type="term" value="C:ribosome"/>
    <property type="evidence" value="ECO:0007669"/>
    <property type="project" value="UniProtKB-KW"/>
</dbReference>
<sequence>MKKSVENLLKRKPTGGKRKAYRGRRKYEIDRYPIETVLGKEERIVKRVRGGNIKVACKSVEYANVVDSKEGKVVKAKILRVVRNIADKDYDRRGVITKGAVIETEAGTARVVSRPGQDGVVNAVKI</sequence>
<dbReference type="InterPro" id="IPR022309">
    <property type="entry name" value="Ribosomal_Se8/biogenesis_NSA2"/>
</dbReference>
<dbReference type="GO" id="GO:0003735">
    <property type="term" value="F:structural constituent of ribosome"/>
    <property type="evidence" value="ECO:0007669"/>
    <property type="project" value="InterPro"/>
</dbReference>
<keyword evidence="3 5" id="KW-0687">Ribonucleoprotein</keyword>
<dbReference type="GO" id="GO:1990904">
    <property type="term" value="C:ribonucleoprotein complex"/>
    <property type="evidence" value="ECO:0007669"/>
    <property type="project" value="UniProtKB-KW"/>
</dbReference>
<feature type="compositionally biased region" description="Basic residues" evidence="6">
    <location>
        <begin position="10"/>
        <end position="22"/>
    </location>
</feature>
<evidence type="ECO:0000256" key="5">
    <source>
        <dbReference type="HAMAP-Rule" id="MF_00029"/>
    </source>
</evidence>
<comment type="similarity">
    <text evidence="1 5">Belongs to the eukaryotic ribosomal protein eS8 family.</text>
</comment>